<dbReference type="GO" id="GO:0047676">
    <property type="term" value="F:arachidonate-CoA ligase activity"/>
    <property type="evidence" value="ECO:0007669"/>
    <property type="project" value="UniProtKB-EC"/>
</dbReference>
<dbReference type="InterPro" id="IPR045311">
    <property type="entry name" value="LC-FACS_euk"/>
</dbReference>
<name>A0A6V7TKQ0_MELEN</name>
<evidence type="ECO:0000256" key="13">
    <source>
        <dbReference type="RuleBase" id="RU369030"/>
    </source>
</evidence>
<evidence type="ECO:0000256" key="8">
    <source>
        <dbReference type="ARBA" id="ARBA00024495"/>
    </source>
</evidence>
<comment type="catalytic activity">
    <reaction evidence="6">
        <text>5-hydroxy-(6E,8Z,11Z,14Z)-eicosatetraenoate + ATP + CoA = 5-hydroxy-(6E,8Z,11Z,14Z)-eicosatetraenoyl-CoA + AMP + diphosphate</text>
        <dbReference type="Rhea" id="RHEA:52108"/>
        <dbReference type="ChEBI" id="CHEBI:30616"/>
        <dbReference type="ChEBI" id="CHEBI:33019"/>
        <dbReference type="ChEBI" id="CHEBI:57287"/>
        <dbReference type="ChEBI" id="CHEBI:65341"/>
        <dbReference type="ChEBI" id="CHEBI:136407"/>
        <dbReference type="ChEBI" id="CHEBI:456215"/>
    </reaction>
    <physiologicalReaction direction="left-to-right" evidence="6">
        <dbReference type="Rhea" id="RHEA:52109"/>
    </physiologicalReaction>
</comment>
<dbReference type="Proteomes" id="UP000580250">
    <property type="component" value="Unassembled WGS sequence"/>
</dbReference>
<dbReference type="AlphaFoldDB" id="A0A6V7TKQ0"/>
<evidence type="ECO:0000256" key="5">
    <source>
        <dbReference type="ARBA" id="ARBA00022840"/>
    </source>
</evidence>
<dbReference type="Pfam" id="PF00501">
    <property type="entry name" value="AMP-binding"/>
    <property type="match status" value="1"/>
</dbReference>
<reference evidence="15 16" key="1">
    <citation type="submission" date="2020-08" db="EMBL/GenBank/DDBJ databases">
        <authorList>
            <person name="Koutsovoulos G."/>
            <person name="Danchin GJ E."/>
        </authorList>
    </citation>
    <scope>NUCLEOTIDE SEQUENCE [LARGE SCALE GENOMIC DNA]</scope>
</reference>
<evidence type="ECO:0000256" key="7">
    <source>
        <dbReference type="ARBA" id="ARBA00024484"/>
    </source>
</evidence>
<comment type="catalytic activity">
    <reaction evidence="8">
        <text>12-hydroxy-(5Z,8Z,10E,14Z)-eicosatetraenoate + ATP + CoA = 12-hydroxy-(5Z,8Z,10E,14Z)-eicosatetraenoyl-CoA + AMP + diphosphate</text>
        <dbReference type="Rhea" id="RHEA:52112"/>
        <dbReference type="ChEBI" id="CHEBI:30616"/>
        <dbReference type="ChEBI" id="CHEBI:33019"/>
        <dbReference type="ChEBI" id="CHEBI:57287"/>
        <dbReference type="ChEBI" id="CHEBI:90718"/>
        <dbReference type="ChEBI" id="CHEBI:136408"/>
        <dbReference type="ChEBI" id="CHEBI:456215"/>
    </reaction>
    <physiologicalReaction direction="left-to-right" evidence="8">
        <dbReference type="Rhea" id="RHEA:52113"/>
    </physiologicalReaction>
</comment>
<keyword evidence="2 13" id="KW-0436">Ligase</keyword>
<dbReference type="GO" id="GO:0005524">
    <property type="term" value="F:ATP binding"/>
    <property type="evidence" value="ECO:0007669"/>
    <property type="project" value="UniProtKB-KW"/>
</dbReference>
<evidence type="ECO:0000313" key="16">
    <source>
        <dbReference type="Proteomes" id="UP000580250"/>
    </source>
</evidence>
<dbReference type="EC" id="6.2.1.3" evidence="13"/>
<comment type="caution">
    <text evidence="15">The sequence shown here is derived from an EMBL/GenBank/DDBJ whole genome shotgun (WGS) entry which is preliminary data.</text>
</comment>
<dbReference type="CDD" id="cd05927">
    <property type="entry name" value="LC-FACS_euk"/>
    <property type="match status" value="1"/>
</dbReference>
<evidence type="ECO:0000256" key="6">
    <source>
        <dbReference type="ARBA" id="ARBA00024469"/>
    </source>
</evidence>
<feature type="domain" description="AMP-dependent synthetase/ligase" evidence="14">
    <location>
        <begin position="130"/>
        <end position="534"/>
    </location>
</feature>
<comment type="catalytic activity">
    <reaction evidence="7">
        <text>a long-chain fatty acid + ATP + CoA = a long-chain fatty acyl-CoA + AMP + diphosphate</text>
        <dbReference type="Rhea" id="RHEA:15421"/>
        <dbReference type="ChEBI" id="CHEBI:30616"/>
        <dbReference type="ChEBI" id="CHEBI:33019"/>
        <dbReference type="ChEBI" id="CHEBI:57287"/>
        <dbReference type="ChEBI" id="CHEBI:57560"/>
        <dbReference type="ChEBI" id="CHEBI:83139"/>
        <dbReference type="ChEBI" id="CHEBI:456215"/>
        <dbReference type="EC" id="6.2.1.3"/>
    </reaction>
    <physiologicalReaction direction="left-to-right" evidence="7">
        <dbReference type="Rhea" id="RHEA:15422"/>
    </physiologicalReaction>
</comment>
<comment type="similarity">
    <text evidence="1 13">Belongs to the ATP-dependent AMP-binding enzyme family.</text>
</comment>
<evidence type="ECO:0000256" key="2">
    <source>
        <dbReference type="ARBA" id="ARBA00022598"/>
    </source>
</evidence>
<keyword evidence="3 13" id="KW-0547">Nucleotide-binding</keyword>
<evidence type="ECO:0000259" key="14">
    <source>
        <dbReference type="Pfam" id="PF00501"/>
    </source>
</evidence>
<evidence type="ECO:0000256" key="1">
    <source>
        <dbReference type="ARBA" id="ARBA00006432"/>
    </source>
</evidence>
<comment type="catalytic activity">
    <reaction evidence="10">
        <text>(5Z,8Z,11Z,14Z)-eicosatetraenoate + ATP + CoA = (5Z,8Z,11Z,14Z)-eicosatetraenoyl-CoA + AMP + diphosphate</text>
        <dbReference type="Rhea" id="RHEA:19713"/>
        <dbReference type="ChEBI" id="CHEBI:30616"/>
        <dbReference type="ChEBI" id="CHEBI:32395"/>
        <dbReference type="ChEBI" id="CHEBI:33019"/>
        <dbReference type="ChEBI" id="CHEBI:57287"/>
        <dbReference type="ChEBI" id="CHEBI:57368"/>
        <dbReference type="ChEBI" id="CHEBI:456215"/>
        <dbReference type="EC" id="6.2.1.15"/>
    </reaction>
    <physiologicalReaction direction="left-to-right" evidence="10">
        <dbReference type="Rhea" id="RHEA:19714"/>
    </physiologicalReaction>
</comment>
<comment type="catalytic activity">
    <reaction evidence="11">
        <text>(E)-hexadec-2-enoate + ATP + CoA = (2E)-hexadecenoyl-CoA + AMP + diphosphate</text>
        <dbReference type="Rhea" id="RHEA:36139"/>
        <dbReference type="ChEBI" id="CHEBI:30616"/>
        <dbReference type="ChEBI" id="CHEBI:33019"/>
        <dbReference type="ChEBI" id="CHEBI:57287"/>
        <dbReference type="ChEBI" id="CHEBI:61526"/>
        <dbReference type="ChEBI" id="CHEBI:72745"/>
        <dbReference type="ChEBI" id="CHEBI:456215"/>
    </reaction>
    <physiologicalReaction direction="left-to-right" evidence="11">
        <dbReference type="Rhea" id="RHEA:36140"/>
    </physiologicalReaction>
</comment>
<dbReference type="OrthoDB" id="1700726at2759"/>
<comment type="catalytic activity">
    <reaction evidence="12">
        <text>hexadecanoate + ATP + CoA = hexadecanoyl-CoA + AMP + diphosphate</text>
        <dbReference type="Rhea" id="RHEA:30751"/>
        <dbReference type="ChEBI" id="CHEBI:7896"/>
        <dbReference type="ChEBI" id="CHEBI:30616"/>
        <dbReference type="ChEBI" id="CHEBI:33019"/>
        <dbReference type="ChEBI" id="CHEBI:57287"/>
        <dbReference type="ChEBI" id="CHEBI:57379"/>
        <dbReference type="ChEBI" id="CHEBI:456215"/>
    </reaction>
    <physiologicalReaction direction="left-to-right" evidence="12">
        <dbReference type="Rhea" id="RHEA:30752"/>
    </physiologicalReaction>
</comment>
<dbReference type="EMBL" id="CAJEWN010000002">
    <property type="protein sequence ID" value="CAD2124038.1"/>
    <property type="molecule type" value="Genomic_DNA"/>
</dbReference>
<evidence type="ECO:0000256" key="11">
    <source>
        <dbReference type="ARBA" id="ARBA00024565"/>
    </source>
</evidence>
<sequence>MVKDTTPIWVSLPINLGRITDFEWPDSGNGGTSPLLYSVGAAATIGAMGLWWMWSSRTSPHRLTPLVDPESQTRELPDGSRICKYLKTDALMRFIYQDATTLYQAIRRGSTVSKNGPMLGYRSKTEDSEPYVWLSYEDVISRASRVGRAIRTLDIPIGQESFIGIFAKNRPEWVIVEQAAYCFSNVTVPLYETLGADASSFIINQTNIQLVFCDSIDKVRGLVERKSQCPSLKNIVVMSPASDELTEEFRRSVENEGIILSSFEEFEARGDLNDIADQPPTPDDLATICYTSGTTGVPKGVMLTHGNIIADCTALDYFKNANLNNKDVMMSFLPLAHMFERILETAIFCAGGSVGFFRGDIRLLADDIKVLRPTVLPVVPRVLNRIYDKVMAEANKSVLTRFIFDAAVAIKTREINNWIIRSDSFIDQHIFRKVREGLGGRVKLMVTGSAPLSETVLTFMRCATGAIVCEGYGQTECVAAATVSIEGDPIPGHVGVPAPCNAIKLVDVPELNYYARDGFGEVCVKGTNVFKGYYKQPELTKETLDDDGWLHTGDIGRWTAQGVLKIVDRKKHIFKLAQGEYVAPEKIELVYIRSKYVAQCFVHGESLKTCLIAVVVPDFDVLPNAVSAELGIEGKSIQELCMDEKVKKLILDDIQALGKKAGLSSFEQVRDIYLHCEMFTVENDLLTPTLKSKRPQLRTHFKSKLDGMYMKLQ</sequence>
<evidence type="ECO:0000256" key="12">
    <source>
        <dbReference type="ARBA" id="ARBA00049139"/>
    </source>
</evidence>
<dbReference type="SUPFAM" id="SSF56801">
    <property type="entry name" value="Acetyl-CoA synthetase-like"/>
    <property type="match status" value="1"/>
</dbReference>
<dbReference type="PROSITE" id="PS00455">
    <property type="entry name" value="AMP_BINDING"/>
    <property type="match status" value="1"/>
</dbReference>
<dbReference type="InterPro" id="IPR020845">
    <property type="entry name" value="AMP-binding_CS"/>
</dbReference>
<evidence type="ECO:0000256" key="3">
    <source>
        <dbReference type="ARBA" id="ARBA00022741"/>
    </source>
</evidence>
<dbReference type="GO" id="GO:0005783">
    <property type="term" value="C:endoplasmic reticulum"/>
    <property type="evidence" value="ECO:0007669"/>
    <property type="project" value="TreeGrafter"/>
</dbReference>
<comment type="function">
    <text evidence="13">Catalyzes the conversion of long-chain fatty acids to their active form acyl-CoAs for both synthesis of cellular lipids, and degradation via beta-oxidation.</text>
</comment>
<dbReference type="PANTHER" id="PTHR43272:SF107">
    <property type="entry name" value="LONG-CHAIN-FATTY-ACID--COA LIGASE 5"/>
    <property type="match status" value="1"/>
</dbReference>
<keyword evidence="5 13" id="KW-0067">ATP-binding</keyword>
<proteinExistence type="inferred from homology"/>
<dbReference type="InterPro" id="IPR000873">
    <property type="entry name" value="AMP-dep_synth/lig_dom"/>
</dbReference>
<dbReference type="InterPro" id="IPR042099">
    <property type="entry name" value="ANL_N_sf"/>
</dbReference>
<accession>A0A6V7TKQ0</accession>
<dbReference type="PANTHER" id="PTHR43272">
    <property type="entry name" value="LONG-CHAIN-FATTY-ACID--COA LIGASE"/>
    <property type="match status" value="1"/>
</dbReference>
<organism evidence="15 16">
    <name type="scientific">Meloidogyne enterolobii</name>
    <name type="common">Root-knot nematode worm</name>
    <name type="synonym">Meloidogyne mayaguensis</name>
    <dbReference type="NCBI Taxonomy" id="390850"/>
    <lineage>
        <taxon>Eukaryota</taxon>
        <taxon>Metazoa</taxon>
        <taxon>Ecdysozoa</taxon>
        <taxon>Nematoda</taxon>
        <taxon>Chromadorea</taxon>
        <taxon>Rhabditida</taxon>
        <taxon>Tylenchina</taxon>
        <taxon>Tylenchomorpha</taxon>
        <taxon>Tylenchoidea</taxon>
        <taxon>Meloidogynidae</taxon>
        <taxon>Meloidogyninae</taxon>
        <taxon>Meloidogyne</taxon>
    </lineage>
</organism>
<keyword evidence="4 13" id="KW-0276">Fatty acid metabolism</keyword>
<evidence type="ECO:0000313" key="15">
    <source>
        <dbReference type="EMBL" id="CAD2124038.1"/>
    </source>
</evidence>
<evidence type="ECO:0000256" key="4">
    <source>
        <dbReference type="ARBA" id="ARBA00022832"/>
    </source>
</evidence>
<evidence type="ECO:0000256" key="10">
    <source>
        <dbReference type="ARBA" id="ARBA00024548"/>
    </source>
</evidence>
<evidence type="ECO:0000256" key="9">
    <source>
        <dbReference type="ARBA" id="ARBA00024532"/>
    </source>
</evidence>
<keyword evidence="13" id="KW-0443">Lipid metabolism</keyword>
<dbReference type="Gene3D" id="3.40.50.12780">
    <property type="entry name" value="N-terminal domain of ligase-like"/>
    <property type="match status" value="1"/>
</dbReference>
<dbReference type="GO" id="GO:0016020">
    <property type="term" value="C:membrane"/>
    <property type="evidence" value="ECO:0007669"/>
    <property type="project" value="TreeGrafter"/>
</dbReference>
<gene>
    <name evidence="15" type="ORF">MENT_LOCUS696</name>
</gene>
<protein>
    <recommendedName>
        <fullName evidence="13">Long-chain-fatty-acid--CoA ligase</fullName>
        <ecNumber evidence="13">6.2.1.3</ecNumber>
    </recommendedName>
</protein>
<comment type="catalytic activity">
    <reaction evidence="9">
        <text>15-hydroxy-(5Z,8Z,11Z,13E)-eicosatetraenoate + ATP + CoA = 15-hydroxy-(5Z,8Z,11Z,13E)-eicosatetraenoyl-CoA + AMP + diphosphate</text>
        <dbReference type="Rhea" id="RHEA:52116"/>
        <dbReference type="ChEBI" id="CHEBI:30616"/>
        <dbReference type="ChEBI" id="CHEBI:33019"/>
        <dbReference type="ChEBI" id="CHEBI:57287"/>
        <dbReference type="ChEBI" id="CHEBI:78832"/>
        <dbReference type="ChEBI" id="CHEBI:136409"/>
        <dbReference type="ChEBI" id="CHEBI:456215"/>
    </reaction>
    <physiologicalReaction direction="left-to-right" evidence="9">
        <dbReference type="Rhea" id="RHEA:52117"/>
    </physiologicalReaction>
</comment>